<evidence type="ECO:0000259" key="14">
    <source>
        <dbReference type="Pfam" id="PF12483"/>
    </source>
</evidence>
<dbReference type="PANTHER" id="PTHR47568">
    <property type="match status" value="1"/>
</dbReference>
<evidence type="ECO:0000256" key="3">
    <source>
        <dbReference type="ARBA" id="ARBA00012483"/>
    </source>
</evidence>
<dbReference type="GO" id="GO:0061630">
    <property type="term" value="F:ubiquitin protein ligase activity"/>
    <property type="evidence" value="ECO:0007669"/>
    <property type="project" value="UniProtKB-EC"/>
</dbReference>
<dbReference type="EMBL" id="OX465077">
    <property type="protein sequence ID" value="CAI9269811.1"/>
    <property type="molecule type" value="Genomic_DNA"/>
</dbReference>
<evidence type="ECO:0000256" key="5">
    <source>
        <dbReference type="ARBA" id="ARBA00022692"/>
    </source>
</evidence>
<evidence type="ECO:0000313" key="15">
    <source>
        <dbReference type="EMBL" id="CAI9269811.1"/>
    </source>
</evidence>
<evidence type="ECO:0000256" key="2">
    <source>
        <dbReference type="ARBA" id="ARBA00004141"/>
    </source>
</evidence>
<evidence type="ECO:0000256" key="7">
    <source>
        <dbReference type="ARBA" id="ARBA00022771"/>
    </source>
</evidence>
<evidence type="ECO:0000256" key="4">
    <source>
        <dbReference type="ARBA" id="ARBA00022679"/>
    </source>
</evidence>
<evidence type="ECO:0000256" key="11">
    <source>
        <dbReference type="ARBA" id="ARBA00023136"/>
    </source>
</evidence>
<dbReference type="GO" id="GO:0008270">
    <property type="term" value="F:zinc ion binding"/>
    <property type="evidence" value="ECO:0007669"/>
    <property type="project" value="UniProtKB-KW"/>
</dbReference>
<proteinExistence type="predicted"/>
<evidence type="ECO:0000256" key="1">
    <source>
        <dbReference type="ARBA" id="ARBA00000900"/>
    </source>
</evidence>
<keyword evidence="5" id="KW-0812">Transmembrane</keyword>
<evidence type="ECO:0000256" key="6">
    <source>
        <dbReference type="ARBA" id="ARBA00022723"/>
    </source>
</evidence>
<keyword evidence="9" id="KW-0862">Zinc</keyword>
<dbReference type="InterPro" id="IPR003781">
    <property type="entry name" value="CoA-bd"/>
</dbReference>
<organism evidence="15 16">
    <name type="scientific">Lactuca saligna</name>
    <name type="common">Willowleaf lettuce</name>
    <dbReference type="NCBI Taxonomy" id="75948"/>
    <lineage>
        <taxon>Eukaryota</taxon>
        <taxon>Viridiplantae</taxon>
        <taxon>Streptophyta</taxon>
        <taxon>Embryophyta</taxon>
        <taxon>Tracheophyta</taxon>
        <taxon>Spermatophyta</taxon>
        <taxon>Magnoliopsida</taxon>
        <taxon>eudicotyledons</taxon>
        <taxon>Gunneridae</taxon>
        <taxon>Pentapetalae</taxon>
        <taxon>asterids</taxon>
        <taxon>campanulids</taxon>
        <taxon>Asterales</taxon>
        <taxon>Asteraceae</taxon>
        <taxon>Cichorioideae</taxon>
        <taxon>Cichorieae</taxon>
        <taxon>Lactucinae</taxon>
        <taxon>Lactuca</taxon>
    </lineage>
</organism>
<keyword evidence="6" id="KW-0479">Metal-binding</keyword>
<evidence type="ECO:0000259" key="12">
    <source>
        <dbReference type="Pfam" id="PF02629"/>
    </source>
</evidence>
<comment type="catalytic activity">
    <reaction evidence="1">
        <text>S-ubiquitinyl-[E2 ubiquitin-conjugating enzyme]-L-cysteine + [acceptor protein]-L-lysine = [E2 ubiquitin-conjugating enzyme]-L-cysteine + N(6)-ubiquitinyl-[acceptor protein]-L-lysine.</text>
        <dbReference type="EC" id="2.3.2.27"/>
    </reaction>
</comment>
<dbReference type="GO" id="GO:0016567">
    <property type="term" value="P:protein ubiquitination"/>
    <property type="evidence" value="ECO:0007669"/>
    <property type="project" value="InterPro"/>
</dbReference>
<feature type="domain" description="E3 Ubiquitin ligase MUL1-like" evidence="14">
    <location>
        <begin position="71"/>
        <end position="142"/>
    </location>
</feature>
<feature type="domain" description="CoA-binding" evidence="12">
    <location>
        <begin position="12"/>
        <end position="69"/>
    </location>
</feature>
<keyword evidence="8" id="KW-0833">Ubl conjugation pathway</keyword>
<dbReference type="InterPro" id="IPR013909">
    <property type="entry name" value="NuBaID_C"/>
</dbReference>
<dbReference type="Proteomes" id="UP001177003">
    <property type="component" value="Chromosome 1"/>
</dbReference>
<dbReference type="InterPro" id="IPR044231">
    <property type="entry name" value="SP1/SPL1"/>
</dbReference>
<evidence type="ECO:0000256" key="8">
    <source>
        <dbReference type="ARBA" id="ARBA00022786"/>
    </source>
</evidence>
<reference evidence="15" key="1">
    <citation type="submission" date="2023-04" db="EMBL/GenBank/DDBJ databases">
        <authorList>
            <person name="Vijverberg K."/>
            <person name="Xiong W."/>
            <person name="Schranz E."/>
        </authorList>
    </citation>
    <scope>NUCLEOTIDE SEQUENCE</scope>
</reference>
<keyword evidence="11" id="KW-0472">Membrane</keyword>
<gene>
    <name evidence="15" type="ORF">LSALG_LOCUS10163</name>
</gene>
<accession>A0AA35VA90</accession>
<name>A0AA35VA90_LACSI</name>
<dbReference type="GO" id="GO:0016020">
    <property type="term" value="C:membrane"/>
    <property type="evidence" value="ECO:0007669"/>
    <property type="project" value="UniProtKB-SubCell"/>
</dbReference>
<dbReference type="Pfam" id="PF08600">
    <property type="entry name" value="NuBaID_C"/>
    <property type="match status" value="1"/>
</dbReference>
<dbReference type="EC" id="2.3.2.27" evidence="3"/>
<dbReference type="InterPro" id="IPR022170">
    <property type="entry name" value="MUL1-like"/>
</dbReference>
<dbReference type="Pfam" id="PF12483">
    <property type="entry name" value="GIDE"/>
    <property type="match status" value="1"/>
</dbReference>
<comment type="subcellular location">
    <subcellularLocation>
        <location evidence="2">Membrane</location>
        <topology evidence="2">Multi-pass membrane protein</topology>
    </subcellularLocation>
</comment>
<sequence>MELQILEGLQWKVGGVTPKKGGTEHLRLPVFISVADAKAETKANASVYVPPPFAAAAIMEALEAELDLIDNGSTHVYVLGSRCAACLVLTVGSEVFEESGRSLVRRTLDYLQGLKMLGVKRIECVLPIGTPLTVVGECSSKASLQHVGDIEVVTGVTENQGQTGPPNGESNFEEAMEFDPIKHHNFFCPWVDGNVATAGVEVGVGLTSTSSGGGCGWQLTLDALDGFQGIKTIRPLNLNQLLLFTRKTPIGNHELVPINTLLLITTTNHHVSSGRLWR</sequence>
<dbReference type="SUPFAM" id="SSF51735">
    <property type="entry name" value="NAD(P)-binding Rossmann-fold domains"/>
    <property type="match status" value="1"/>
</dbReference>
<keyword evidence="10" id="KW-1133">Transmembrane helix</keyword>
<keyword evidence="4" id="KW-0808">Transferase</keyword>
<evidence type="ECO:0000256" key="9">
    <source>
        <dbReference type="ARBA" id="ARBA00022833"/>
    </source>
</evidence>
<keyword evidence="16" id="KW-1185">Reference proteome</keyword>
<dbReference type="InterPro" id="IPR036291">
    <property type="entry name" value="NAD(P)-bd_dom_sf"/>
</dbReference>
<evidence type="ECO:0000313" key="16">
    <source>
        <dbReference type="Proteomes" id="UP001177003"/>
    </source>
</evidence>
<protein>
    <recommendedName>
        <fullName evidence="3">RING-type E3 ubiquitin transferase</fullName>
        <ecNumber evidence="3">2.3.2.27</ecNumber>
    </recommendedName>
</protein>
<dbReference type="PANTHER" id="PTHR47568:SF2">
    <property type="entry name" value="E3 UBIQUITIN-PROTEIN LIGASE SP1-RELATED"/>
    <property type="match status" value="1"/>
</dbReference>
<feature type="domain" description="NuBaID C-terminal" evidence="13">
    <location>
        <begin position="175"/>
        <end position="225"/>
    </location>
</feature>
<keyword evidence="7" id="KW-0863">Zinc-finger</keyword>
<dbReference type="AlphaFoldDB" id="A0AA35VA90"/>
<evidence type="ECO:0000256" key="10">
    <source>
        <dbReference type="ARBA" id="ARBA00022989"/>
    </source>
</evidence>
<dbReference type="Pfam" id="PF02629">
    <property type="entry name" value="CoA_binding"/>
    <property type="match status" value="1"/>
</dbReference>
<dbReference type="Gene3D" id="3.40.50.720">
    <property type="entry name" value="NAD(P)-binding Rossmann-like Domain"/>
    <property type="match status" value="1"/>
</dbReference>
<evidence type="ECO:0000259" key="13">
    <source>
        <dbReference type="Pfam" id="PF08600"/>
    </source>
</evidence>